<protein>
    <submittedName>
        <fullName evidence="3">Putative lysosomal cobalamin transporter</fullName>
    </submittedName>
</protein>
<feature type="transmembrane region" description="Helical" evidence="2">
    <location>
        <begin position="120"/>
        <end position="142"/>
    </location>
</feature>
<feature type="region of interest" description="Disordered" evidence="1">
    <location>
        <begin position="259"/>
        <end position="283"/>
    </location>
</feature>
<keyword evidence="2" id="KW-0812">Transmembrane</keyword>
<accession>A0A090X8J1</accession>
<dbReference type="InterPro" id="IPR050854">
    <property type="entry name" value="LMBD1_LysCbl_Transport"/>
</dbReference>
<keyword evidence="2" id="KW-0472">Membrane</keyword>
<dbReference type="EMBL" id="GBIH01001914">
    <property type="protein sequence ID" value="JAC92796.1"/>
    <property type="molecule type" value="mRNA"/>
</dbReference>
<feature type="transmembrane region" description="Helical" evidence="2">
    <location>
        <begin position="6"/>
        <end position="26"/>
    </location>
</feature>
<organism evidence="3">
    <name type="scientific">Ixodes ricinus</name>
    <name type="common">Common tick</name>
    <name type="synonym">Acarus ricinus</name>
    <dbReference type="NCBI Taxonomy" id="34613"/>
    <lineage>
        <taxon>Eukaryota</taxon>
        <taxon>Metazoa</taxon>
        <taxon>Ecdysozoa</taxon>
        <taxon>Arthropoda</taxon>
        <taxon>Chelicerata</taxon>
        <taxon>Arachnida</taxon>
        <taxon>Acari</taxon>
        <taxon>Parasitiformes</taxon>
        <taxon>Ixodida</taxon>
        <taxon>Ixodoidea</taxon>
        <taxon>Ixodidae</taxon>
        <taxon>Ixodinae</taxon>
        <taxon>Ixodes</taxon>
    </lineage>
</organism>
<sequence>MPLSFIVSLLTLVGMFVMIFYTGCGLRPQLPVGLIAGSLSTSQERSQRGGPVRFPWTRRIDTLRNKLRGSMGGCRHSTEAERLLALEEERRSLDERQRRLEHRQGTVAYRLRCLLRPVQIAVGCGGMLLGLLVWLSLLLVSIDKALHSLGYKMGYLLPKASLPNPLDMVSCSEPEGVSHRLCPLLGCGPVPCHVHGVWHPENGHLVRLSQNVPHPSRQDQATGDPAALPQPHVCGAGSKRAAVQRLPAVHHLRQPALPLTGPEQHSSPQPYAVHHRRSSGGLCHDPGERTAAAVLLQGLGVRRLLLLGYRAPLRELRGGARGGDCARPTVGRGGRHRRPRRQRRREPPPRLVPGASIRVAVDPVGVYRVSSNYWRLLQCLGRVSDGCICCVLESGPPISS</sequence>
<evidence type="ECO:0000313" key="3">
    <source>
        <dbReference type="EMBL" id="JAC92796.1"/>
    </source>
</evidence>
<evidence type="ECO:0000256" key="2">
    <source>
        <dbReference type="SAM" id="Phobius"/>
    </source>
</evidence>
<evidence type="ECO:0000256" key="1">
    <source>
        <dbReference type="SAM" id="MobiDB-lite"/>
    </source>
</evidence>
<reference evidence="3" key="1">
    <citation type="journal article" date="2015" name="PLoS Negl. Trop. Dis.">
        <title>Deep Sequencing Analysis of the Ixodes ricinus Haemocytome.</title>
        <authorList>
            <person name="Kotsyfakis M."/>
            <person name="Kopacek P."/>
            <person name="Franta Z."/>
            <person name="Pedra J.H."/>
            <person name="Ribeiro J.M."/>
        </authorList>
    </citation>
    <scope>NUCLEOTIDE SEQUENCE</scope>
</reference>
<name>A0A090X8J1_IXORI</name>
<dbReference type="AlphaFoldDB" id="A0A090X8J1"/>
<keyword evidence="2" id="KW-1133">Transmembrane helix</keyword>
<dbReference type="PANTHER" id="PTHR16130">
    <property type="entry name" value="LYSOSOMAL COBALAMIN TRANSPORTER-RELATED"/>
    <property type="match status" value="1"/>
</dbReference>
<feature type="compositionally biased region" description="Basic residues" evidence="1">
    <location>
        <begin position="333"/>
        <end position="344"/>
    </location>
</feature>
<dbReference type="GO" id="GO:0005774">
    <property type="term" value="C:vacuolar membrane"/>
    <property type="evidence" value="ECO:0007669"/>
    <property type="project" value="TreeGrafter"/>
</dbReference>
<dbReference type="PANTHER" id="PTHR16130:SF2">
    <property type="entry name" value="LYSOSOMAL COBALAMIN TRANSPORT ESCORT PROTEIN LMBD1"/>
    <property type="match status" value="1"/>
</dbReference>
<dbReference type="GO" id="GO:0072665">
    <property type="term" value="P:protein localization to vacuole"/>
    <property type="evidence" value="ECO:0007669"/>
    <property type="project" value="TreeGrafter"/>
</dbReference>
<proteinExistence type="evidence at transcript level"/>
<feature type="region of interest" description="Disordered" evidence="1">
    <location>
        <begin position="320"/>
        <end position="352"/>
    </location>
</feature>